<evidence type="ECO:0000256" key="1">
    <source>
        <dbReference type="SAM" id="MobiDB-lite"/>
    </source>
</evidence>
<protein>
    <submittedName>
        <fullName evidence="2">Uncharacterized protein</fullName>
    </submittedName>
</protein>
<evidence type="ECO:0000313" key="3">
    <source>
        <dbReference type="Proteomes" id="UP000735302"/>
    </source>
</evidence>
<reference evidence="2 3" key="1">
    <citation type="journal article" date="2021" name="Elife">
        <title>Chloroplast acquisition without the gene transfer in kleptoplastic sea slugs, Plakobranchus ocellatus.</title>
        <authorList>
            <person name="Maeda T."/>
            <person name="Takahashi S."/>
            <person name="Yoshida T."/>
            <person name="Shimamura S."/>
            <person name="Takaki Y."/>
            <person name="Nagai Y."/>
            <person name="Toyoda A."/>
            <person name="Suzuki Y."/>
            <person name="Arimoto A."/>
            <person name="Ishii H."/>
            <person name="Satoh N."/>
            <person name="Nishiyama T."/>
            <person name="Hasebe M."/>
            <person name="Maruyama T."/>
            <person name="Minagawa J."/>
            <person name="Obokata J."/>
            <person name="Shigenobu S."/>
        </authorList>
    </citation>
    <scope>NUCLEOTIDE SEQUENCE [LARGE SCALE GENOMIC DNA]</scope>
</reference>
<dbReference type="EMBL" id="BLXT01002163">
    <property type="protein sequence ID" value="GFN91744.1"/>
    <property type="molecule type" value="Genomic_DNA"/>
</dbReference>
<keyword evidence="3" id="KW-1185">Reference proteome</keyword>
<feature type="compositionally biased region" description="Basic and acidic residues" evidence="1">
    <location>
        <begin position="34"/>
        <end position="57"/>
    </location>
</feature>
<name>A0AAV3Z8A4_9GAST</name>
<dbReference type="AlphaFoldDB" id="A0AAV3Z8A4"/>
<comment type="caution">
    <text evidence="2">The sequence shown here is derived from an EMBL/GenBank/DDBJ whole genome shotgun (WGS) entry which is preliminary data.</text>
</comment>
<feature type="compositionally biased region" description="Acidic residues" evidence="1">
    <location>
        <begin position="80"/>
        <end position="91"/>
    </location>
</feature>
<feature type="region of interest" description="Disordered" evidence="1">
    <location>
        <begin position="34"/>
        <end position="106"/>
    </location>
</feature>
<organism evidence="2 3">
    <name type="scientific">Plakobranchus ocellatus</name>
    <dbReference type="NCBI Taxonomy" id="259542"/>
    <lineage>
        <taxon>Eukaryota</taxon>
        <taxon>Metazoa</taxon>
        <taxon>Spiralia</taxon>
        <taxon>Lophotrochozoa</taxon>
        <taxon>Mollusca</taxon>
        <taxon>Gastropoda</taxon>
        <taxon>Heterobranchia</taxon>
        <taxon>Euthyneura</taxon>
        <taxon>Panpulmonata</taxon>
        <taxon>Sacoglossa</taxon>
        <taxon>Placobranchoidea</taxon>
        <taxon>Plakobranchidae</taxon>
        <taxon>Plakobranchus</taxon>
    </lineage>
</organism>
<sequence length="106" mass="12555">MHKRQHAEKPIKPTEMYICQGDLARLYQQEDCHDENLDYNDHDHHHDRDEVHDYDEKEKEEEEEREEVKGGGDKEKKEEEDNDDDDVDDGDQLGPGYSKDSLSLEL</sequence>
<proteinExistence type="predicted"/>
<feature type="compositionally biased region" description="Basic and acidic residues" evidence="1">
    <location>
        <begin position="66"/>
        <end position="79"/>
    </location>
</feature>
<accession>A0AAV3Z8A4</accession>
<gene>
    <name evidence="2" type="ORF">PoB_001825000</name>
</gene>
<dbReference type="Proteomes" id="UP000735302">
    <property type="component" value="Unassembled WGS sequence"/>
</dbReference>
<evidence type="ECO:0000313" key="2">
    <source>
        <dbReference type="EMBL" id="GFN91744.1"/>
    </source>
</evidence>